<dbReference type="GO" id="GO:0034066">
    <property type="term" value="C:Ric1-Rgp1 guanyl-nucleotide exchange factor complex"/>
    <property type="evidence" value="ECO:0007669"/>
    <property type="project" value="InterPro"/>
</dbReference>
<name>A0A9W7H9X1_HIBTR</name>
<dbReference type="PANTHER" id="PTHR22746">
    <property type="entry name" value="RAB6A-GEF COMPLEX PARTNER PROTEIN 1"/>
    <property type="match status" value="1"/>
</dbReference>
<comment type="subcellular location">
    <subcellularLocation>
        <location evidence="1">Membrane</location>
    </subcellularLocation>
</comment>
<dbReference type="GO" id="GO:0000139">
    <property type="term" value="C:Golgi membrane"/>
    <property type="evidence" value="ECO:0007669"/>
    <property type="project" value="TreeGrafter"/>
</dbReference>
<dbReference type="SUPFAM" id="SSF82171">
    <property type="entry name" value="DPP6 N-terminal domain-like"/>
    <property type="match status" value="1"/>
</dbReference>
<dbReference type="InterPro" id="IPR015943">
    <property type="entry name" value="WD40/YVTN_repeat-like_dom_sf"/>
</dbReference>
<reference evidence="4" key="1">
    <citation type="submission" date="2023-05" db="EMBL/GenBank/DDBJ databases">
        <title>Genome and transcriptome analyses reveal genes involved in the formation of fine ridges on petal epidermal cells in Hibiscus trionum.</title>
        <authorList>
            <person name="Koshimizu S."/>
            <person name="Masuda S."/>
            <person name="Ishii T."/>
            <person name="Shirasu K."/>
            <person name="Hoshino A."/>
            <person name="Arita M."/>
        </authorList>
    </citation>
    <scope>NUCLEOTIDE SEQUENCE</scope>
    <source>
        <strain evidence="4">Hamamatsu line</strain>
    </source>
</reference>
<dbReference type="EMBL" id="BSYR01000010">
    <property type="protein sequence ID" value="GMI73621.1"/>
    <property type="molecule type" value="Genomic_DNA"/>
</dbReference>
<evidence type="ECO:0000256" key="1">
    <source>
        <dbReference type="ARBA" id="ARBA00004370"/>
    </source>
</evidence>
<sequence length="1122" mass="126748">MYMAYGYPQVIPLEQGEYPTSQNIIYLKLVNRILLVVSPLHLELWSSSQHRVRLGRYKRDADSLQREGENLQAVWSPDTKLIAVLTSSFFLHIFKVQFTERKVQLGGKQPSGLSLATITCVLNEQVPFAENDLTVSNIVSDNKHMLLGLSDGSLYSISWKGEFNGVFGLDSSQHNDSEVATLSHSPVNFTASGEDDRTFASNNNVSKKSAIAQLEFCVLMRLLLVLYSDGQLVSCSVSKKGLKAGESIKAEKNLGNGDAVCTSVAGDQLILAVGTRRGVVELYDLADSGLHIRTVSLYDWGYTMEDTGSVSCIAWTPDNSAFAVGWKLRGLTVWSVSGCRLMSTIRQIGLSSASSPVVKPNQDCKYEPLMGGTSLMQWDEYGYRLYAIEEGSLERILAFSFGKCCLSRGVSGMTYVRQVIYGEDRLLVVQSEETDELKMLHLNLPVSYISHNWPVQHVAASKDGMYLAVAGLHGLILYDIRLKKWRVFGDISQEQKIQCEGLLWLGKIVVVCNYIDSSNTYELLFYPRYHLDQSSLLCRKPLLAKPMVMDVYEDYILVTYRPFDVHIFHVKLSGELAPSSSPDLQLSTVRELSIMTAKSHPAAMRFIPDQIPRDSALDNHISSSSNLLAREPARCLILRTNGELSLLDLDDGRERELTNSVELFWVTCGQSEEKTNLIEDVSWLDYGYRGMQVWYPSPGVDSFKQEDFLQLDPDLEFDREVYPLGLLPNAGVVVGVSQRMSFSACTEFPCFEPTPQAQTILHCLLRHLLQRDKSEEALRLAQISAEKPHFSHCLEWLLFTVFDAEISRQNVNKNQISVQKQNVSLLEKTCDLIRNFPEYLDVVVSVARKTDGRHWADLFTAAGRSTELFEDCFQRRWYRTAACYILVIAKLEGPAVSQYCALRLLQATLDESLYELAGELVRFLLRSGRDYEQSSTDSDKLSPRFLGYFLFRSSFNRSSFDKSTSFKDQSAHIAPVKNILENHASYLMSGKELSKLVAFVKGTQFDLVEYLQRERYGSARLENFASGLELIGQKLQMGTLQSRLDAEFLLAHMCSVKFKEWIVVLATLLRRSEVLFDLFRHDMRLWKAYSMTLQSHPSFAEYHDLLVDLEVKLSPTANSEDK</sequence>
<dbReference type="Pfam" id="PF25440">
    <property type="entry name" value="Beta-prop_RIC1_2nd"/>
    <property type="match status" value="1"/>
</dbReference>
<proteinExistence type="predicted"/>
<dbReference type="GO" id="GO:0042147">
    <property type="term" value="P:retrograde transport, endosome to Golgi"/>
    <property type="evidence" value="ECO:0007669"/>
    <property type="project" value="TreeGrafter"/>
</dbReference>
<dbReference type="AlphaFoldDB" id="A0A9W7H9X1"/>
<evidence type="ECO:0000259" key="3">
    <source>
        <dbReference type="Pfam" id="PF07064"/>
    </source>
</evidence>
<dbReference type="InterPro" id="IPR009771">
    <property type="entry name" value="RIC1_C"/>
</dbReference>
<accession>A0A9W7H9X1</accession>
<dbReference type="PANTHER" id="PTHR22746:SF10">
    <property type="entry name" value="GUANINE NUCLEOTIDE EXCHANGE FACTOR SUBUNIT RIC1"/>
    <property type="match status" value="1"/>
</dbReference>
<keyword evidence="2" id="KW-0472">Membrane</keyword>
<dbReference type="Pfam" id="PF07064">
    <property type="entry name" value="RIC1"/>
    <property type="match status" value="1"/>
</dbReference>
<organism evidence="4 5">
    <name type="scientific">Hibiscus trionum</name>
    <name type="common">Flower of an hour</name>
    <dbReference type="NCBI Taxonomy" id="183268"/>
    <lineage>
        <taxon>Eukaryota</taxon>
        <taxon>Viridiplantae</taxon>
        <taxon>Streptophyta</taxon>
        <taxon>Embryophyta</taxon>
        <taxon>Tracheophyta</taxon>
        <taxon>Spermatophyta</taxon>
        <taxon>Magnoliopsida</taxon>
        <taxon>eudicotyledons</taxon>
        <taxon>Gunneridae</taxon>
        <taxon>Pentapetalae</taxon>
        <taxon>rosids</taxon>
        <taxon>malvids</taxon>
        <taxon>Malvales</taxon>
        <taxon>Malvaceae</taxon>
        <taxon>Malvoideae</taxon>
        <taxon>Hibiscus</taxon>
    </lineage>
</organism>
<comment type="caution">
    <text evidence="4">The sequence shown here is derived from an EMBL/GenBank/DDBJ whole genome shotgun (WGS) entry which is preliminary data.</text>
</comment>
<protein>
    <recommendedName>
        <fullName evidence="3">RIC1 C-terminal alpha solenoid region domain-containing protein</fullName>
    </recommendedName>
</protein>
<feature type="domain" description="RIC1 C-terminal alpha solenoid region" evidence="3">
    <location>
        <begin position="762"/>
        <end position="934"/>
    </location>
</feature>
<dbReference type="OrthoDB" id="67540at2759"/>
<evidence type="ECO:0000256" key="2">
    <source>
        <dbReference type="ARBA" id="ARBA00023136"/>
    </source>
</evidence>
<evidence type="ECO:0000313" key="5">
    <source>
        <dbReference type="Proteomes" id="UP001165190"/>
    </source>
</evidence>
<evidence type="ECO:0000313" key="4">
    <source>
        <dbReference type="EMBL" id="GMI73621.1"/>
    </source>
</evidence>
<dbReference type="GO" id="GO:0005829">
    <property type="term" value="C:cytosol"/>
    <property type="evidence" value="ECO:0007669"/>
    <property type="project" value="TreeGrafter"/>
</dbReference>
<dbReference type="Gene3D" id="2.130.10.10">
    <property type="entry name" value="YVTN repeat-like/Quinoprotein amine dehydrogenase"/>
    <property type="match status" value="1"/>
</dbReference>
<dbReference type="FunFam" id="2.130.10.10:FF:001743">
    <property type="entry name" value="Protein RIC1 like"/>
    <property type="match status" value="1"/>
</dbReference>
<dbReference type="InterPro" id="IPR040096">
    <property type="entry name" value="Ric1"/>
</dbReference>
<dbReference type="Proteomes" id="UP001165190">
    <property type="component" value="Unassembled WGS sequence"/>
</dbReference>
<keyword evidence="5" id="KW-1185">Reference proteome</keyword>
<dbReference type="GO" id="GO:0006886">
    <property type="term" value="P:intracellular protein transport"/>
    <property type="evidence" value="ECO:0007669"/>
    <property type="project" value="InterPro"/>
</dbReference>
<gene>
    <name evidence="4" type="ORF">HRI_001031400</name>
</gene>